<name>A0A918T5Z3_9ACTN</name>
<protein>
    <submittedName>
        <fullName evidence="3">Uncharacterized protein</fullName>
    </submittedName>
</protein>
<organism evidence="3 4">
    <name type="scientific">Streptomyces termitum</name>
    <dbReference type="NCBI Taxonomy" id="67368"/>
    <lineage>
        <taxon>Bacteria</taxon>
        <taxon>Bacillati</taxon>
        <taxon>Actinomycetota</taxon>
        <taxon>Actinomycetes</taxon>
        <taxon>Kitasatosporales</taxon>
        <taxon>Streptomycetaceae</taxon>
        <taxon>Streptomyces</taxon>
    </lineage>
</organism>
<dbReference type="AlphaFoldDB" id="A0A918T5Z3"/>
<keyword evidence="2" id="KW-0732">Signal</keyword>
<proteinExistence type="predicted"/>
<dbReference type="Proteomes" id="UP000644020">
    <property type="component" value="Unassembled WGS sequence"/>
</dbReference>
<keyword evidence="4" id="KW-1185">Reference proteome</keyword>
<evidence type="ECO:0000256" key="1">
    <source>
        <dbReference type="SAM" id="MobiDB-lite"/>
    </source>
</evidence>
<comment type="caution">
    <text evidence="3">The sequence shown here is derived from an EMBL/GenBank/DDBJ whole genome shotgun (WGS) entry which is preliminary data.</text>
</comment>
<sequence>MKRARVVVVLLLAFAFAGTGTGAMADSPAADSPVTKDTLGWQ</sequence>
<gene>
    <name evidence="3" type="ORF">GCM10010305_48060</name>
</gene>
<feature type="region of interest" description="Disordered" evidence="1">
    <location>
        <begin position="21"/>
        <end position="42"/>
    </location>
</feature>
<dbReference type="RefSeq" id="WP_268256858.1">
    <property type="nucleotide sequence ID" value="NZ_BMUL01000013.1"/>
</dbReference>
<evidence type="ECO:0000313" key="4">
    <source>
        <dbReference type="Proteomes" id="UP000644020"/>
    </source>
</evidence>
<reference evidence="3" key="1">
    <citation type="journal article" date="2014" name="Int. J. Syst. Evol. Microbiol.">
        <title>Complete genome sequence of Corynebacterium casei LMG S-19264T (=DSM 44701T), isolated from a smear-ripened cheese.</title>
        <authorList>
            <consortium name="US DOE Joint Genome Institute (JGI-PGF)"/>
            <person name="Walter F."/>
            <person name="Albersmeier A."/>
            <person name="Kalinowski J."/>
            <person name="Ruckert C."/>
        </authorList>
    </citation>
    <scope>NUCLEOTIDE SEQUENCE</scope>
    <source>
        <strain evidence="3">JCM 4518</strain>
    </source>
</reference>
<evidence type="ECO:0000256" key="2">
    <source>
        <dbReference type="SAM" id="SignalP"/>
    </source>
</evidence>
<accession>A0A918T5Z3</accession>
<reference evidence="3" key="2">
    <citation type="submission" date="2020-09" db="EMBL/GenBank/DDBJ databases">
        <authorList>
            <person name="Sun Q."/>
            <person name="Ohkuma M."/>
        </authorList>
    </citation>
    <scope>NUCLEOTIDE SEQUENCE</scope>
    <source>
        <strain evidence="3">JCM 4518</strain>
    </source>
</reference>
<dbReference type="EMBL" id="BMUL01000013">
    <property type="protein sequence ID" value="GHA98903.1"/>
    <property type="molecule type" value="Genomic_DNA"/>
</dbReference>
<feature type="signal peptide" evidence="2">
    <location>
        <begin position="1"/>
        <end position="25"/>
    </location>
</feature>
<evidence type="ECO:0000313" key="3">
    <source>
        <dbReference type="EMBL" id="GHA98903.1"/>
    </source>
</evidence>
<feature type="chain" id="PRO_5037943666" evidence="2">
    <location>
        <begin position="26"/>
        <end position="42"/>
    </location>
</feature>